<feature type="region of interest" description="Disordered" evidence="1">
    <location>
        <begin position="67"/>
        <end position="102"/>
    </location>
</feature>
<comment type="caution">
    <text evidence="2">The sequence shown here is derived from an EMBL/GenBank/DDBJ whole genome shotgun (WGS) entry which is preliminary data.</text>
</comment>
<feature type="compositionally biased region" description="Gly residues" evidence="1">
    <location>
        <begin position="166"/>
        <end position="178"/>
    </location>
</feature>
<dbReference type="EMBL" id="VSSQ01071504">
    <property type="protein sequence ID" value="MPN23099.1"/>
    <property type="molecule type" value="Genomic_DNA"/>
</dbReference>
<gene>
    <name evidence="2" type="ORF">SDC9_170484</name>
</gene>
<reference evidence="2" key="1">
    <citation type="submission" date="2019-08" db="EMBL/GenBank/DDBJ databases">
        <authorList>
            <person name="Kucharzyk K."/>
            <person name="Murdoch R.W."/>
            <person name="Higgins S."/>
            <person name="Loffler F."/>
        </authorList>
    </citation>
    <scope>NUCLEOTIDE SEQUENCE</scope>
</reference>
<feature type="region of interest" description="Disordered" evidence="1">
    <location>
        <begin position="1"/>
        <end position="55"/>
    </location>
</feature>
<protein>
    <submittedName>
        <fullName evidence="2">Uncharacterized protein</fullName>
    </submittedName>
</protein>
<name>A0A645GBD0_9ZZZZ</name>
<feature type="compositionally biased region" description="Polar residues" evidence="1">
    <location>
        <begin position="185"/>
        <end position="197"/>
    </location>
</feature>
<organism evidence="2">
    <name type="scientific">bioreactor metagenome</name>
    <dbReference type="NCBI Taxonomy" id="1076179"/>
    <lineage>
        <taxon>unclassified sequences</taxon>
        <taxon>metagenomes</taxon>
        <taxon>ecological metagenomes</taxon>
    </lineage>
</organism>
<evidence type="ECO:0000256" key="1">
    <source>
        <dbReference type="SAM" id="MobiDB-lite"/>
    </source>
</evidence>
<proteinExistence type="predicted"/>
<feature type="region of interest" description="Disordered" evidence="1">
    <location>
        <begin position="152"/>
        <end position="215"/>
    </location>
</feature>
<accession>A0A645GBD0</accession>
<dbReference type="AlphaFoldDB" id="A0A645GBD0"/>
<sequence>MGGHRLRAGGLGIGPYGDEPLQPVRPDGPVGGDRRDRHRQGTTATTQRDRRIAPRDRLLLAAVGDPAQHVGQPAAHHHQVGGRAGGEREVADPGQAVAPVGSGRVDVTGLHPGGPDAGVFGTQHTAQRLLHRVGAAGRRQCGEGEHPRLAEALQTERGADPDPRGGSRGGGWRRGGLGDAHDVATCSSAPAGSSTCTAHDMQGSKEWIVRSGSSG</sequence>
<evidence type="ECO:0000313" key="2">
    <source>
        <dbReference type="EMBL" id="MPN23099.1"/>
    </source>
</evidence>